<protein>
    <recommendedName>
        <fullName evidence="4">ATP synthase subunit I</fullName>
    </recommendedName>
</protein>
<evidence type="ECO:0000313" key="2">
    <source>
        <dbReference type="EMBL" id="GGD62577.1"/>
    </source>
</evidence>
<proteinExistence type="predicted"/>
<dbReference type="Proteomes" id="UP000612349">
    <property type="component" value="Unassembled WGS sequence"/>
</dbReference>
<dbReference type="AlphaFoldDB" id="A0A916YUJ3"/>
<evidence type="ECO:0000313" key="3">
    <source>
        <dbReference type="Proteomes" id="UP000612349"/>
    </source>
</evidence>
<gene>
    <name evidence="2" type="ORF">GCM10010990_09970</name>
</gene>
<evidence type="ECO:0000256" key="1">
    <source>
        <dbReference type="SAM" id="Phobius"/>
    </source>
</evidence>
<keyword evidence="1" id="KW-1133">Transmembrane helix</keyword>
<accession>A0A916YUJ3</accession>
<keyword evidence="1" id="KW-0812">Transmembrane</keyword>
<organism evidence="2 3">
    <name type="scientific">Croceicoccus mobilis</name>
    <dbReference type="NCBI Taxonomy" id="1703339"/>
    <lineage>
        <taxon>Bacteria</taxon>
        <taxon>Pseudomonadati</taxon>
        <taxon>Pseudomonadota</taxon>
        <taxon>Alphaproteobacteria</taxon>
        <taxon>Sphingomonadales</taxon>
        <taxon>Erythrobacteraceae</taxon>
        <taxon>Croceicoccus</taxon>
    </lineage>
</organism>
<comment type="caution">
    <text evidence="2">The sequence shown here is derived from an EMBL/GenBank/DDBJ whole genome shotgun (WGS) entry which is preliminary data.</text>
</comment>
<dbReference type="InterPro" id="IPR017581">
    <property type="entry name" value="AtpR-like"/>
</dbReference>
<sequence length="94" mass="10240">MSAETVEYLWQLPLSLAGGLLIGLAFFASLRRVTADYLGGNVVRGAALQLLRLGLLIGVLFVLMRIGIPVLLAFVAGLVIARQIILRRERARQP</sequence>
<name>A0A916YUJ3_9SPHN</name>
<keyword evidence="1" id="KW-0472">Membrane</keyword>
<feature type="transmembrane region" description="Helical" evidence="1">
    <location>
        <begin position="68"/>
        <end position="85"/>
    </location>
</feature>
<reference evidence="2" key="1">
    <citation type="journal article" date="2014" name="Int. J. Syst. Evol. Microbiol.">
        <title>Complete genome sequence of Corynebacterium casei LMG S-19264T (=DSM 44701T), isolated from a smear-ripened cheese.</title>
        <authorList>
            <consortium name="US DOE Joint Genome Institute (JGI-PGF)"/>
            <person name="Walter F."/>
            <person name="Albersmeier A."/>
            <person name="Kalinowski J."/>
            <person name="Ruckert C."/>
        </authorList>
    </citation>
    <scope>NUCLEOTIDE SEQUENCE</scope>
    <source>
        <strain evidence="2">CGMCC 1.15360</strain>
    </source>
</reference>
<evidence type="ECO:0008006" key="4">
    <source>
        <dbReference type="Google" id="ProtNLM"/>
    </source>
</evidence>
<reference evidence="2" key="2">
    <citation type="submission" date="2020-09" db="EMBL/GenBank/DDBJ databases">
        <authorList>
            <person name="Sun Q."/>
            <person name="Zhou Y."/>
        </authorList>
    </citation>
    <scope>NUCLEOTIDE SEQUENCE</scope>
    <source>
        <strain evidence="2">CGMCC 1.15360</strain>
    </source>
</reference>
<keyword evidence="3" id="KW-1185">Reference proteome</keyword>
<feature type="transmembrane region" description="Helical" evidence="1">
    <location>
        <begin position="12"/>
        <end position="30"/>
    </location>
</feature>
<dbReference type="EMBL" id="BMIP01000002">
    <property type="protein sequence ID" value="GGD62577.1"/>
    <property type="molecule type" value="Genomic_DNA"/>
</dbReference>
<dbReference type="Pfam" id="PF12966">
    <property type="entry name" value="AtpR"/>
    <property type="match status" value="1"/>
</dbReference>
<dbReference type="RefSeq" id="WP_066776606.1">
    <property type="nucleotide sequence ID" value="NZ_BMIP01000002.1"/>
</dbReference>